<dbReference type="EMBL" id="JALGBH010000002">
    <property type="protein sequence ID" value="MCJ0743112.1"/>
    <property type="molecule type" value="Genomic_DNA"/>
</dbReference>
<protein>
    <submittedName>
        <fullName evidence="1">Uncharacterized protein</fullName>
    </submittedName>
</protein>
<keyword evidence="2" id="KW-1185">Reference proteome</keyword>
<dbReference type="Proteomes" id="UP001165460">
    <property type="component" value="Unassembled WGS sequence"/>
</dbReference>
<gene>
    <name evidence="1" type="ORF">MMF97_10345</name>
</gene>
<organism evidence="1 2">
    <name type="scientific">Pedobacter montanisoli</name>
    <dbReference type="NCBI Taxonomy" id="2923277"/>
    <lineage>
        <taxon>Bacteria</taxon>
        <taxon>Pseudomonadati</taxon>
        <taxon>Bacteroidota</taxon>
        <taxon>Sphingobacteriia</taxon>
        <taxon>Sphingobacteriales</taxon>
        <taxon>Sphingobacteriaceae</taxon>
        <taxon>Pedobacter</taxon>
    </lineage>
</organism>
<evidence type="ECO:0000313" key="2">
    <source>
        <dbReference type="Proteomes" id="UP001165460"/>
    </source>
</evidence>
<comment type="caution">
    <text evidence="1">The sequence shown here is derived from an EMBL/GenBank/DDBJ whole genome shotgun (WGS) entry which is preliminary data.</text>
</comment>
<dbReference type="RefSeq" id="WP_243362181.1">
    <property type="nucleotide sequence ID" value="NZ_JALGBH010000002.1"/>
</dbReference>
<evidence type="ECO:0000313" key="1">
    <source>
        <dbReference type="EMBL" id="MCJ0743112.1"/>
    </source>
</evidence>
<reference evidence="1" key="1">
    <citation type="submission" date="2022-03" db="EMBL/GenBank/DDBJ databases">
        <authorList>
            <person name="Woo C.Y."/>
        </authorList>
    </citation>
    <scope>NUCLEOTIDE SEQUENCE</scope>
    <source>
        <strain evidence="1">CYS-01</strain>
    </source>
</reference>
<accession>A0ABS9ZXU3</accession>
<name>A0ABS9ZXU3_9SPHI</name>
<proteinExistence type="predicted"/>
<sequence length="711" mass="80958">MEKSAPISYFFADPMTFSQEEWQAFGPRGSNALEKANQFSLTAVFRTWENYVTNAYAICRGVVLVQPQTDNADLVNLILRPFDQPFPGIKVKYFVYRGLRKGDFFDNNNKVLTSSENTSDFIHKINTSFASFYTSRGQAVPDFLAKYIGYDPVNQPGTMLLDDLFFKQATYTNNTEDPDMAFELPLIQGGASLGRFVDNNVFGVDVVLDYGDFREPSDDARFVFNLEYARLWRAELNIWDTIGTGALRLRRMEQVLQFIDVVAFYGAHAAGGIVKARISGQWHNKTANDIYTDLLSILYTKHRWYIYIQGDRTRSYNFYGNYVVSDTNSNDLKKGYTENAISETIYRTNEWPVLIDEDARLHSENINRLYLQFTKTPNNQNAMFYAQLGNVVNAQHNNFCDAINLSLPDDVDGTPAEWTRPLQLTVPAIEDSGNKYNIASFAILFYQGKDYDLFFGDSDITFFPSYIDDVFEGVDASPLYKTDKVLLSKSVSINKIRLINIRQENTPNLIVAVGIIILQDIISSLTEQMSRVSYLSETIDILNDQIDPINMGVMSNGTSSSIISKEGEYSISELLPIFETIDFTDNDIQVNGLILSRNNQIKTNFVLGISKQENEILLSAIENTNVNNVKIILLPYYKEEDIISDSDIYKKYTLSLSVETFLGRLSILSLSEEIIVYSLDEHVYFSKDYSKYVEQVSSIKGNINYEEDYSI</sequence>